<dbReference type="Proteomes" id="UP000800984">
    <property type="component" value="Unassembled WGS sequence"/>
</dbReference>
<name>A0ABX0IBJ0_9FLAO</name>
<evidence type="ECO:0000313" key="1">
    <source>
        <dbReference type="EMBL" id="NHM02746.1"/>
    </source>
</evidence>
<keyword evidence="2" id="KW-1185">Reference proteome</keyword>
<sequence length="286" mass="32863">MKKFILLFLFTLSAKAQIKGVVRDSITNEPIAYVSIWVENKIIGITSEENGSFELHVSENETVIFSVLGYETKTVLASKISEVLLTQKTIEIPEVVISAPLKSKQIEIGDVKKEFYLPETQTMPWLFARKFNLDANNLDVKYINELIYFTKSEVENGIFRVRVFEVNENGLPGDDLISEEVIVNVKKGKHKTIVNISKYNIQIPEKGIVVCFESLILEQNKYVQVAHSIQPKKKYEYINYSPHIGYFHNDNIETYHKRSGKWVSFSKEYNKKNNHPIPAINITLSN</sequence>
<evidence type="ECO:0000313" key="2">
    <source>
        <dbReference type="Proteomes" id="UP000800984"/>
    </source>
</evidence>
<comment type="caution">
    <text evidence="1">The sequence shown here is derived from an EMBL/GenBank/DDBJ whole genome shotgun (WGS) entry which is preliminary data.</text>
</comment>
<gene>
    <name evidence="1" type="ORF">G4D72_11575</name>
</gene>
<dbReference type="InterPro" id="IPR008969">
    <property type="entry name" value="CarboxyPept-like_regulatory"/>
</dbReference>
<proteinExistence type="predicted"/>
<organism evidence="1 2">
    <name type="scientific">Flavobacterium difficile</name>
    <dbReference type="NCBI Taxonomy" id="2709659"/>
    <lineage>
        <taxon>Bacteria</taxon>
        <taxon>Pseudomonadati</taxon>
        <taxon>Bacteroidota</taxon>
        <taxon>Flavobacteriia</taxon>
        <taxon>Flavobacteriales</taxon>
        <taxon>Flavobacteriaceae</taxon>
        <taxon>Flavobacterium</taxon>
    </lineage>
</organism>
<accession>A0ABX0IBJ0</accession>
<protein>
    <submittedName>
        <fullName evidence="1">Carboxypeptidase-like regulatory domain-containing protein</fullName>
    </submittedName>
</protein>
<reference evidence="1 2" key="1">
    <citation type="submission" date="2020-02" db="EMBL/GenBank/DDBJ databases">
        <authorList>
            <person name="Chen W.-M."/>
        </authorList>
    </citation>
    <scope>NUCLEOTIDE SEQUENCE [LARGE SCALE GENOMIC DNA]</scope>
    <source>
        <strain evidence="1 2">KDG-16</strain>
    </source>
</reference>
<dbReference type="SUPFAM" id="SSF49464">
    <property type="entry name" value="Carboxypeptidase regulatory domain-like"/>
    <property type="match status" value="1"/>
</dbReference>
<dbReference type="RefSeq" id="WP_166077874.1">
    <property type="nucleotide sequence ID" value="NZ_JAAJBT010000007.1"/>
</dbReference>
<dbReference type="Pfam" id="PF13715">
    <property type="entry name" value="CarbopepD_reg_2"/>
    <property type="match status" value="1"/>
</dbReference>
<dbReference type="Gene3D" id="2.60.40.1120">
    <property type="entry name" value="Carboxypeptidase-like, regulatory domain"/>
    <property type="match status" value="1"/>
</dbReference>
<dbReference type="EMBL" id="JAAJBT010000007">
    <property type="protein sequence ID" value="NHM02746.1"/>
    <property type="molecule type" value="Genomic_DNA"/>
</dbReference>